<dbReference type="STRING" id="927083.DB32_005707"/>
<name>A0A0F6W6K2_9BACT</name>
<sequence length="227" mass="25342">MDAEHLAFGEISSWSAPDVRPSAFDETAIAVLESLSSVFVPLSVEARSACTHADEAWSEPEQHFVRGGVLLRAARPDVVAPRMYVGEHVDDVARISRRELAPWLAALTRPCPVDPAHVQRWTELWIESCAVRIFDPSLRVLRVSAAERREEFHEVAIDEDHWLAAPTHALRRALVAAPITLRLTIAYGVLHATLGARWSRWTQPTPEREALRAATATFVQHGLEPRT</sequence>
<organism evidence="1 2">
    <name type="scientific">Sandaracinus amylolyticus</name>
    <dbReference type="NCBI Taxonomy" id="927083"/>
    <lineage>
        <taxon>Bacteria</taxon>
        <taxon>Pseudomonadati</taxon>
        <taxon>Myxococcota</taxon>
        <taxon>Polyangia</taxon>
        <taxon>Polyangiales</taxon>
        <taxon>Sandaracinaceae</taxon>
        <taxon>Sandaracinus</taxon>
    </lineage>
</organism>
<reference evidence="1 2" key="1">
    <citation type="submission" date="2015-03" db="EMBL/GenBank/DDBJ databases">
        <title>Genome assembly of Sandaracinus amylolyticus DSM 53668.</title>
        <authorList>
            <person name="Sharma G."/>
            <person name="Subramanian S."/>
        </authorList>
    </citation>
    <scope>NUCLEOTIDE SEQUENCE [LARGE SCALE GENOMIC DNA]</scope>
    <source>
        <strain evidence="1 2">DSM 53668</strain>
    </source>
</reference>
<proteinExistence type="predicted"/>
<evidence type="ECO:0000313" key="2">
    <source>
        <dbReference type="Proteomes" id="UP000034883"/>
    </source>
</evidence>
<dbReference type="KEGG" id="samy:DB32_005707"/>
<dbReference type="RefSeq" id="WP_053235686.1">
    <property type="nucleotide sequence ID" value="NZ_CP011125.1"/>
</dbReference>
<accession>A0A0F6W6K2</accession>
<keyword evidence="2" id="KW-1185">Reference proteome</keyword>
<dbReference type="AlphaFoldDB" id="A0A0F6W6K2"/>
<protein>
    <submittedName>
        <fullName evidence="1">Uncharacterized protein</fullName>
    </submittedName>
</protein>
<gene>
    <name evidence="1" type="ORF">DB32_005707</name>
</gene>
<dbReference type="EMBL" id="CP011125">
    <property type="protein sequence ID" value="AKF08558.1"/>
    <property type="molecule type" value="Genomic_DNA"/>
</dbReference>
<evidence type="ECO:0000313" key="1">
    <source>
        <dbReference type="EMBL" id="AKF08558.1"/>
    </source>
</evidence>
<dbReference type="Proteomes" id="UP000034883">
    <property type="component" value="Chromosome"/>
</dbReference>